<evidence type="ECO:0000256" key="1">
    <source>
        <dbReference type="ARBA" id="ARBA00004613"/>
    </source>
</evidence>
<dbReference type="Gene3D" id="3.15.20.10">
    <property type="entry name" value="Bactericidal permeability-increasing protein, domain 2"/>
    <property type="match status" value="1"/>
</dbReference>
<evidence type="ECO:0000256" key="2">
    <source>
        <dbReference type="ARBA" id="ARBA00006648"/>
    </source>
</evidence>
<evidence type="ECO:0000256" key="4">
    <source>
        <dbReference type="ARBA" id="ARBA00022729"/>
    </source>
</evidence>
<evidence type="ECO:0000256" key="3">
    <source>
        <dbReference type="ARBA" id="ARBA00022525"/>
    </source>
</evidence>
<reference evidence="8" key="1">
    <citation type="submission" date="2016-11" db="UniProtKB">
        <authorList>
            <consortium name="WormBaseParasite"/>
        </authorList>
    </citation>
    <scope>IDENTIFICATION</scope>
</reference>
<keyword evidence="7" id="KW-1185">Reference proteome</keyword>
<dbReference type="SUPFAM" id="SSF55394">
    <property type="entry name" value="Bactericidal permeability-increasing protein, BPI"/>
    <property type="match status" value="1"/>
</dbReference>
<dbReference type="Proteomes" id="UP000095283">
    <property type="component" value="Unplaced"/>
</dbReference>
<dbReference type="PANTHER" id="PTHR31418">
    <property type="entry name" value="FATTY-ACID AND RETINOL-BINDING PROTEIN 1"/>
    <property type="match status" value="1"/>
</dbReference>
<name>A0A1I7XR28_HETBA</name>
<dbReference type="WBParaSite" id="Hba_20255">
    <property type="protein sequence ID" value="Hba_20255"/>
    <property type="gene ID" value="Hba_20255"/>
</dbReference>
<evidence type="ECO:0000313" key="7">
    <source>
        <dbReference type="Proteomes" id="UP000095283"/>
    </source>
</evidence>
<keyword evidence="5" id="KW-0175">Coiled coil</keyword>
<keyword evidence="3" id="KW-0964">Secreted</keyword>
<keyword evidence="4" id="KW-0732">Signal</keyword>
<comment type="similarity">
    <text evidence="2">Belongs to the fatty-acid and retinol-binding protein (FARBP) family.</text>
</comment>
<dbReference type="InterPro" id="IPR017943">
    <property type="entry name" value="Bactericidal_perm-incr_a/b_dom"/>
</dbReference>
<dbReference type="PANTHER" id="PTHR31418:SF20">
    <property type="entry name" value="PERMEABLE EGGSHELL"/>
    <property type="match status" value="1"/>
</dbReference>
<comment type="subcellular location">
    <subcellularLocation>
        <location evidence="1">Secreted</location>
    </subcellularLocation>
</comment>
<keyword evidence="6" id="KW-0446">Lipid-binding</keyword>
<dbReference type="AlphaFoldDB" id="A0A1I7XR28"/>
<proteinExistence type="inferred from homology"/>
<dbReference type="GO" id="GO:0005576">
    <property type="term" value="C:extracellular region"/>
    <property type="evidence" value="ECO:0007669"/>
    <property type="project" value="UniProtKB-SubCell"/>
</dbReference>
<evidence type="ECO:0000313" key="8">
    <source>
        <dbReference type="WBParaSite" id="Hba_20255"/>
    </source>
</evidence>
<evidence type="ECO:0000256" key="6">
    <source>
        <dbReference type="ARBA" id="ARBA00023121"/>
    </source>
</evidence>
<accession>A0A1I7XR28</accession>
<organism evidence="7 8">
    <name type="scientific">Heterorhabditis bacteriophora</name>
    <name type="common">Entomopathogenic nematode worm</name>
    <dbReference type="NCBI Taxonomy" id="37862"/>
    <lineage>
        <taxon>Eukaryota</taxon>
        <taxon>Metazoa</taxon>
        <taxon>Ecdysozoa</taxon>
        <taxon>Nematoda</taxon>
        <taxon>Chromadorea</taxon>
        <taxon>Rhabditida</taxon>
        <taxon>Rhabditina</taxon>
        <taxon>Rhabditomorpha</taxon>
        <taxon>Strongyloidea</taxon>
        <taxon>Heterorhabditidae</taxon>
        <taxon>Heterorhabditis</taxon>
    </lineage>
</organism>
<evidence type="ECO:0000256" key="5">
    <source>
        <dbReference type="ARBA" id="ARBA00023054"/>
    </source>
</evidence>
<protein>
    <submittedName>
        <fullName evidence="8">BPI2 domain-containing protein</fullName>
    </submittedName>
</protein>
<sequence>MGDQLIDMNLEFNRGEIRLDMDEFSMSLGACFLDGSTLDAGVREHWLADKVRFPVHDLIPEKARKFLATNDTTLYYRLKNIEVSNHQLTARAQLEWIEIKDAPAISLLEVTNSTVLDIDLREDDRVTIWLEDAIINELLGQVDWNFEWMNERIPVTSPVIPPDSREFLSTLCTQCYFQVNVGARGQPTLSATNSSLVLEKRDRVHLQVVNPDRNITSVFVAFILTIQAEVRPTFDGGTLRTLVQLLDTNIEMESGAFPKNWGLFMQDLMRGMIMDMLWPEIKNAIEELSYGEGVRISRTCGVDPNEMNLNIGEGKFSLTSRLVLQYLDPEKCIKDMKSSLPSTSKIFQNIEQK</sequence>
<dbReference type="GO" id="GO:0008289">
    <property type="term" value="F:lipid binding"/>
    <property type="evidence" value="ECO:0007669"/>
    <property type="project" value="UniProtKB-KW"/>
</dbReference>
<dbReference type="InterPro" id="IPR008632">
    <property type="entry name" value="Gp-FAR-1"/>
</dbReference>